<keyword evidence="2 4" id="KW-0689">Ribosomal protein</keyword>
<dbReference type="EMBL" id="NCKU01003273">
    <property type="protein sequence ID" value="RWS07846.1"/>
    <property type="molecule type" value="Genomic_DNA"/>
</dbReference>
<reference evidence="4 5" key="1">
    <citation type="journal article" date="2018" name="Gigascience">
        <title>Genomes of trombidid mites reveal novel predicted allergens and laterally-transferred genes associated with secondary metabolism.</title>
        <authorList>
            <person name="Dong X."/>
            <person name="Chaisiri K."/>
            <person name="Xia D."/>
            <person name="Armstrong S.D."/>
            <person name="Fang Y."/>
            <person name="Donnelly M.J."/>
            <person name="Kadowaki T."/>
            <person name="McGarry J.W."/>
            <person name="Darby A.C."/>
            <person name="Makepeace B.L."/>
        </authorList>
    </citation>
    <scope>NUCLEOTIDE SEQUENCE [LARGE SCALE GENOMIC DNA]</scope>
    <source>
        <strain evidence="4">UoL-WK</strain>
    </source>
</reference>
<comment type="caution">
    <text evidence="4">The sequence shown here is derived from an EMBL/GenBank/DDBJ whole genome shotgun (WGS) entry which is preliminary data.</text>
</comment>
<keyword evidence="5" id="KW-1185">Reference proteome</keyword>
<accession>A0A3S4QU85</accession>
<organism evidence="4 5">
    <name type="scientific">Dinothrombium tinctorium</name>
    <dbReference type="NCBI Taxonomy" id="1965070"/>
    <lineage>
        <taxon>Eukaryota</taxon>
        <taxon>Metazoa</taxon>
        <taxon>Ecdysozoa</taxon>
        <taxon>Arthropoda</taxon>
        <taxon>Chelicerata</taxon>
        <taxon>Arachnida</taxon>
        <taxon>Acari</taxon>
        <taxon>Acariformes</taxon>
        <taxon>Trombidiformes</taxon>
        <taxon>Prostigmata</taxon>
        <taxon>Anystina</taxon>
        <taxon>Parasitengona</taxon>
        <taxon>Trombidioidea</taxon>
        <taxon>Trombidiidae</taxon>
        <taxon>Dinothrombium</taxon>
    </lineage>
</organism>
<dbReference type="PANTHER" id="PTHR47037:SF1">
    <property type="entry name" value="LARGE RIBOSOMAL SUBUNIT PROTEIN BL33M"/>
    <property type="match status" value="1"/>
</dbReference>
<dbReference type="PANTHER" id="PTHR47037">
    <property type="entry name" value="39S RIBOSOMAL PROTEIN L33, MITOCHONDRIAL"/>
    <property type="match status" value="1"/>
</dbReference>
<dbReference type="AlphaFoldDB" id="A0A3S4QU85"/>
<dbReference type="GO" id="GO:0005739">
    <property type="term" value="C:mitochondrion"/>
    <property type="evidence" value="ECO:0007669"/>
    <property type="project" value="TreeGrafter"/>
</dbReference>
<dbReference type="OrthoDB" id="6504695at2759"/>
<dbReference type="GO" id="GO:1990904">
    <property type="term" value="C:ribonucleoprotein complex"/>
    <property type="evidence" value="ECO:0007669"/>
    <property type="project" value="UniProtKB-KW"/>
</dbReference>
<evidence type="ECO:0000256" key="3">
    <source>
        <dbReference type="ARBA" id="ARBA00023274"/>
    </source>
</evidence>
<dbReference type="GO" id="GO:0005840">
    <property type="term" value="C:ribosome"/>
    <property type="evidence" value="ECO:0007669"/>
    <property type="project" value="UniProtKB-KW"/>
</dbReference>
<evidence type="ECO:0000256" key="2">
    <source>
        <dbReference type="ARBA" id="ARBA00022980"/>
    </source>
</evidence>
<protein>
    <submittedName>
        <fullName evidence="4">39S ribosomal protein L33-like protein</fullName>
    </submittedName>
</protein>
<dbReference type="InterPro" id="IPR038584">
    <property type="entry name" value="Ribosomal_bL33_sf"/>
</dbReference>
<dbReference type="Gene3D" id="2.20.28.120">
    <property type="entry name" value="Ribosomal protein L33"/>
    <property type="match status" value="1"/>
</dbReference>
<dbReference type="Proteomes" id="UP000285301">
    <property type="component" value="Unassembled WGS sequence"/>
</dbReference>
<gene>
    <name evidence="4" type="ORF">B4U79_06398</name>
</gene>
<comment type="similarity">
    <text evidence="1">Belongs to the bacterial ribosomal protein bL33 family.</text>
</comment>
<keyword evidence="3" id="KW-0687">Ribonucleoprotein</keyword>
<evidence type="ECO:0000313" key="4">
    <source>
        <dbReference type="EMBL" id="RWS07846.1"/>
    </source>
</evidence>
<proteinExistence type="inferred from homology"/>
<dbReference type="InterPro" id="IPR052008">
    <property type="entry name" value="Mitoribosomal_protein_bL33"/>
</dbReference>
<evidence type="ECO:0000256" key="1">
    <source>
        <dbReference type="ARBA" id="ARBA00007596"/>
    </source>
</evidence>
<evidence type="ECO:0000313" key="5">
    <source>
        <dbReference type="Proteomes" id="UP000285301"/>
    </source>
</evidence>
<name>A0A3S4QU85_9ACAR</name>
<sequence>MAKAKSKFILVQIQSLVSGHKAVVARPRVNDKLEVYRWDPWIQMMSVYKEVKKIASTKW</sequence>
<dbReference type="STRING" id="1965070.A0A3S4QU85"/>